<evidence type="ECO:0000313" key="2">
    <source>
        <dbReference type="EMBL" id="QDU68152.1"/>
    </source>
</evidence>
<keyword evidence="1" id="KW-0472">Membrane</keyword>
<dbReference type="Proteomes" id="UP000316921">
    <property type="component" value="Chromosome"/>
</dbReference>
<name>A0A518BME1_9BACT</name>
<keyword evidence="1" id="KW-0812">Transmembrane</keyword>
<dbReference type="EMBL" id="CP036287">
    <property type="protein sequence ID" value="QDU68152.1"/>
    <property type="molecule type" value="Genomic_DNA"/>
</dbReference>
<evidence type="ECO:0000313" key="3">
    <source>
        <dbReference type="Proteomes" id="UP000316921"/>
    </source>
</evidence>
<keyword evidence="1" id="KW-1133">Transmembrane helix</keyword>
<evidence type="ECO:0008006" key="4">
    <source>
        <dbReference type="Google" id="ProtNLM"/>
    </source>
</evidence>
<sequence>MNLRGTCSILFCLDLAREIDLTKAQDRLTAWHRATFHHKSRVLTGDAALPPLRLSIDVVPPALGTWSMAPQVEFAIYEQGALCVTWRLPFDGPLDELVDLSVDLYDHAELRDHSRRLGVDLLASLDSAADRPLVSDVIEDYVVFEISDPEVDLEHPGEKLRGDLARILRAERDTLSTQEVEDALSDRVSYRKGEVCFVDWLGALLVGRSTEDERLVLELATVELLELRLLDAQLDQEIDEAYRMMERRPNPWTALTVQGRELHRIGRMQADGAVLHERVDNALKLLGDDYLARLYRTAADRFHFNDWDVSIERKLGFLRNTYESLAGLASHRRSELLEWIIIVLIAVEIVLYFFPLR</sequence>
<accession>A0A518BME1</accession>
<gene>
    <name evidence="2" type="ORF">Pla133_32460</name>
</gene>
<organism evidence="2 3">
    <name type="scientific">Engelhardtia mirabilis</name>
    <dbReference type="NCBI Taxonomy" id="2528011"/>
    <lineage>
        <taxon>Bacteria</taxon>
        <taxon>Pseudomonadati</taxon>
        <taxon>Planctomycetota</taxon>
        <taxon>Planctomycetia</taxon>
        <taxon>Planctomycetia incertae sedis</taxon>
        <taxon>Engelhardtia</taxon>
    </lineage>
</organism>
<keyword evidence="3" id="KW-1185">Reference proteome</keyword>
<proteinExistence type="predicted"/>
<protein>
    <recommendedName>
        <fullName evidence="4">DUF155 domain-containing protein</fullName>
    </recommendedName>
</protein>
<dbReference type="RefSeq" id="WP_145066926.1">
    <property type="nucleotide sequence ID" value="NZ_CP036287.1"/>
</dbReference>
<dbReference type="KEGG" id="pbap:Pla133_32460"/>
<reference evidence="2 3" key="1">
    <citation type="submission" date="2019-02" db="EMBL/GenBank/DDBJ databases">
        <title>Deep-cultivation of Planctomycetes and their phenomic and genomic characterization uncovers novel biology.</title>
        <authorList>
            <person name="Wiegand S."/>
            <person name="Jogler M."/>
            <person name="Boedeker C."/>
            <person name="Pinto D."/>
            <person name="Vollmers J."/>
            <person name="Rivas-Marin E."/>
            <person name="Kohn T."/>
            <person name="Peeters S.H."/>
            <person name="Heuer A."/>
            <person name="Rast P."/>
            <person name="Oberbeckmann S."/>
            <person name="Bunk B."/>
            <person name="Jeske O."/>
            <person name="Meyerdierks A."/>
            <person name="Storesund J.E."/>
            <person name="Kallscheuer N."/>
            <person name="Luecker S."/>
            <person name="Lage O.M."/>
            <person name="Pohl T."/>
            <person name="Merkel B.J."/>
            <person name="Hornburger P."/>
            <person name="Mueller R.-W."/>
            <person name="Bruemmer F."/>
            <person name="Labrenz M."/>
            <person name="Spormann A.M."/>
            <person name="Op den Camp H."/>
            <person name="Overmann J."/>
            <person name="Amann R."/>
            <person name="Jetten M.S.M."/>
            <person name="Mascher T."/>
            <person name="Medema M.H."/>
            <person name="Devos D.P."/>
            <person name="Kaster A.-K."/>
            <person name="Ovreas L."/>
            <person name="Rohde M."/>
            <person name="Galperin M.Y."/>
            <person name="Jogler C."/>
        </authorList>
    </citation>
    <scope>NUCLEOTIDE SEQUENCE [LARGE SCALE GENOMIC DNA]</scope>
    <source>
        <strain evidence="2 3">Pla133</strain>
    </source>
</reference>
<feature type="transmembrane region" description="Helical" evidence="1">
    <location>
        <begin position="336"/>
        <end position="354"/>
    </location>
</feature>
<dbReference type="AlphaFoldDB" id="A0A518BME1"/>
<evidence type="ECO:0000256" key="1">
    <source>
        <dbReference type="SAM" id="Phobius"/>
    </source>
</evidence>